<feature type="binding site" evidence="12">
    <location>
        <position position="328"/>
    </location>
    <ligand>
        <name>UDP-N-acetyl-alpha-D-glucosamine</name>
        <dbReference type="ChEBI" id="CHEBI:57705"/>
    </ligand>
</feature>
<keyword evidence="5 12" id="KW-0808">Transferase</keyword>
<keyword evidence="7 12" id="KW-0573">Peptidoglycan synthesis</keyword>
<dbReference type="InterPro" id="IPR005750">
    <property type="entry name" value="UDP_GlcNAc_COvinyl_MurA"/>
</dbReference>
<dbReference type="EC" id="2.5.1.7" evidence="12"/>
<evidence type="ECO:0000256" key="11">
    <source>
        <dbReference type="ARBA" id="ARBA00047527"/>
    </source>
</evidence>
<dbReference type="GO" id="GO:0009252">
    <property type="term" value="P:peptidoglycan biosynthetic process"/>
    <property type="evidence" value="ECO:0007669"/>
    <property type="project" value="UniProtKB-UniRule"/>
</dbReference>
<comment type="similarity">
    <text evidence="10 12">Belongs to the EPSP synthase family. MurA subfamily.</text>
</comment>
<evidence type="ECO:0000313" key="14">
    <source>
        <dbReference type="EMBL" id="KAA8478061.1"/>
    </source>
</evidence>
<dbReference type="GO" id="GO:0008360">
    <property type="term" value="P:regulation of cell shape"/>
    <property type="evidence" value="ECO:0007669"/>
    <property type="project" value="UniProtKB-KW"/>
</dbReference>
<dbReference type="GO" id="GO:0005737">
    <property type="term" value="C:cytoplasm"/>
    <property type="evidence" value="ECO:0007669"/>
    <property type="project" value="UniProtKB-SubCell"/>
</dbReference>
<dbReference type="InterPro" id="IPR001986">
    <property type="entry name" value="Enolpyruvate_Tfrase_dom"/>
</dbReference>
<accession>A0A5M9GWD0</accession>
<feature type="modified residue" description="2-(S-cysteinyl)pyruvic acid O-phosphothioketal" evidence="12">
    <location>
        <position position="117"/>
    </location>
</feature>
<dbReference type="GO" id="GO:0071555">
    <property type="term" value="P:cell wall organization"/>
    <property type="evidence" value="ECO:0007669"/>
    <property type="project" value="UniProtKB-KW"/>
</dbReference>
<dbReference type="HAMAP" id="MF_00111">
    <property type="entry name" value="MurA"/>
    <property type="match status" value="1"/>
</dbReference>
<evidence type="ECO:0000313" key="15">
    <source>
        <dbReference type="EMBL" id="MDG0941588.1"/>
    </source>
</evidence>
<dbReference type="Pfam" id="PF00275">
    <property type="entry name" value="EPSP_synthase"/>
    <property type="match status" value="1"/>
</dbReference>
<dbReference type="SUPFAM" id="SSF55205">
    <property type="entry name" value="EPT/RTPC-like"/>
    <property type="match status" value="1"/>
</dbReference>
<dbReference type="GO" id="GO:0008760">
    <property type="term" value="F:UDP-N-acetylglucosamine 1-carboxyvinyltransferase activity"/>
    <property type="evidence" value="ECO:0007669"/>
    <property type="project" value="UniProtKB-UniRule"/>
</dbReference>
<evidence type="ECO:0000256" key="8">
    <source>
        <dbReference type="ARBA" id="ARBA00023306"/>
    </source>
</evidence>
<evidence type="ECO:0000256" key="10">
    <source>
        <dbReference type="ARBA" id="ARBA00038367"/>
    </source>
</evidence>
<dbReference type="Proteomes" id="UP000325411">
    <property type="component" value="Unassembled WGS sequence"/>
</dbReference>
<evidence type="ECO:0000256" key="5">
    <source>
        <dbReference type="ARBA" id="ARBA00022679"/>
    </source>
</evidence>
<dbReference type="EMBL" id="FWYW01000047">
    <property type="protein sequence ID" value="SMD67843.1"/>
    <property type="molecule type" value="Genomic_DNA"/>
</dbReference>
<feature type="binding site" evidence="12">
    <location>
        <position position="306"/>
    </location>
    <ligand>
        <name>UDP-N-acetyl-alpha-D-glucosamine</name>
        <dbReference type="ChEBI" id="CHEBI:57705"/>
    </ligand>
</feature>
<dbReference type="NCBIfam" id="NF009470">
    <property type="entry name" value="PRK12830.1"/>
    <property type="match status" value="1"/>
</dbReference>
<feature type="domain" description="Enolpyruvate transferase" evidence="13">
    <location>
        <begin position="6"/>
        <end position="407"/>
    </location>
</feature>
<keyword evidence="9 12" id="KW-0961">Cell wall biogenesis/degradation</keyword>
<sequence>MEKIIVRGGKRLNGTVRVEGAKNAVLPIIAAALLASDGKNVLSEVPVLSDVYTINEVLRHLNAEVVFENNKVTIDASKELNIEAPFEYVRKMRASVQVMGPLLARNGRARIALPGGCAIGSRPIDQHLKGFEAMGAKVQVGNGFVEAYVEGELKGAKIYLDFPSVGATENIMSAATLAKGTTILENAAKEPEIVDLANFLNAMGAKVRGAGTGTIRIEGVDKLYGANHSIIPDRIEAGTFMVAAAITGGDILIENAVPEHLRSITAKMEEMGVKIIEENEGVRVIGPDKLKAVDIKTMPHPGFPTDMQSQMMALLLQAEGTSMITETVFENRFMHVEEFRRMNADIKIEGRSVIMNGPNSLQGAEVAATDLRAAAALILAGLVSEGYTRVTELKHLDRGYVNFHKKLAALGATIERVNEKVEEVKEQEVSDLHA</sequence>
<dbReference type="Proteomes" id="UP000194422">
    <property type="component" value="Unassembled WGS sequence"/>
</dbReference>
<dbReference type="InterPro" id="IPR050068">
    <property type="entry name" value="MurA_subfamily"/>
</dbReference>
<dbReference type="NCBIfam" id="TIGR01072">
    <property type="entry name" value="murA"/>
    <property type="match status" value="1"/>
</dbReference>
<comment type="pathway">
    <text evidence="2 12">Cell wall biogenesis; peptidoglycan biosynthesis.</text>
</comment>
<keyword evidence="4 12" id="KW-0132">Cell division</keyword>
<feature type="binding site" evidence="12">
    <location>
        <position position="93"/>
    </location>
    <ligand>
        <name>UDP-N-acetyl-alpha-D-glucosamine</name>
        <dbReference type="ChEBI" id="CHEBI:57705"/>
    </ligand>
</feature>
<keyword evidence="21" id="KW-1185">Reference proteome</keyword>
<keyword evidence="3 12" id="KW-0963">Cytoplasm</keyword>
<dbReference type="GO" id="GO:0019277">
    <property type="term" value="P:UDP-N-acetylgalactosamine biosynthetic process"/>
    <property type="evidence" value="ECO:0007669"/>
    <property type="project" value="InterPro"/>
</dbReference>
<comment type="function">
    <text evidence="12">Cell wall formation. Adds enolpyruvyl to UDP-N-acetylglucosamine.</text>
</comment>
<dbReference type="InterPro" id="IPR036968">
    <property type="entry name" value="Enolpyruvate_Tfrase_sf"/>
</dbReference>
<keyword evidence="6 12" id="KW-0133">Cell shape</keyword>
<reference evidence="14 20" key="2">
    <citation type="submission" date="2019-09" db="EMBL/GenBank/DDBJ databases">
        <authorList>
            <person name="Geng P."/>
            <person name="Wan X."/>
            <person name="Zhou G."/>
            <person name="Yuan Z."/>
            <person name="Hu X."/>
        </authorList>
    </citation>
    <scope>NUCLEOTIDE SEQUENCE [LARGE SCALE GENOMIC DNA]</scope>
    <source>
        <strain evidence="14 20">EFR-4</strain>
    </source>
</reference>
<evidence type="ECO:0000256" key="1">
    <source>
        <dbReference type="ARBA" id="ARBA00004496"/>
    </source>
</evidence>
<feature type="binding site" evidence="12">
    <location>
        <begin position="22"/>
        <end position="23"/>
    </location>
    <ligand>
        <name>phosphoenolpyruvate</name>
        <dbReference type="ChEBI" id="CHEBI:58702"/>
    </ligand>
</feature>
<evidence type="ECO:0000313" key="17">
    <source>
        <dbReference type="EMBL" id="SMD72164.1"/>
    </source>
</evidence>
<dbReference type="Proteomes" id="UP000194435">
    <property type="component" value="Unassembled WGS sequence"/>
</dbReference>
<organism evidence="14 20">
    <name type="scientific">Bacillus paranthracis</name>
    <dbReference type="NCBI Taxonomy" id="2026186"/>
    <lineage>
        <taxon>Bacteria</taxon>
        <taxon>Bacillati</taxon>
        <taxon>Bacillota</taxon>
        <taxon>Bacilli</taxon>
        <taxon>Bacillales</taxon>
        <taxon>Bacillaceae</taxon>
        <taxon>Bacillus</taxon>
        <taxon>Bacillus cereus group</taxon>
    </lineage>
</organism>
<evidence type="ECO:0000313" key="20">
    <source>
        <dbReference type="Proteomes" id="UP000325411"/>
    </source>
</evidence>
<evidence type="ECO:0000256" key="3">
    <source>
        <dbReference type="ARBA" id="ARBA00022490"/>
    </source>
</evidence>
<evidence type="ECO:0000256" key="9">
    <source>
        <dbReference type="ARBA" id="ARBA00023316"/>
    </source>
</evidence>
<dbReference type="Gene3D" id="3.65.10.10">
    <property type="entry name" value="Enolpyruvate transferase domain"/>
    <property type="match status" value="2"/>
</dbReference>
<dbReference type="InterPro" id="IPR013792">
    <property type="entry name" value="RNA3'P_cycl/enolpyr_Trfase_a/b"/>
</dbReference>
<dbReference type="GeneID" id="75088473"/>
<dbReference type="NCBIfam" id="NF006873">
    <property type="entry name" value="PRK09369.1"/>
    <property type="match status" value="1"/>
</dbReference>
<evidence type="ECO:0000256" key="4">
    <source>
        <dbReference type="ARBA" id="ARBA00022618"/>
    </source>
</evidence>
<evidence type="ECO:0000256" key="2">
    <source>
        <dbReference type="ARBA" id="ARBA00004752"/>
    </source>
</evidence>
<feature type="active site" description="Proton donor" evidence="12">
    <location>
        <position position="117"/>
    </location>
</feature>
<dbReference type="UniPathway" id="UPA00219"/>
<comment type="caution">
    <text evidence="12">Lacks conserved residue(s) required for the propagation of feature annotation.</text>
</comment>
<evidence type="ECO:0000259" key="13">
    <source>
        <dbReference type="Pfam" id="PF00275"/>
    </source>
</evidence>
<evidence type="ECO:0000313" key="18">
    <source>
        <dbReference type="Proteomes" id="UP000194422"/>
    </source>
</evidence>
<dbReference type="RefSeq" id="WP_000411260.1">
    <property type="nucleotide sequence ID" value="NZ_BPLB01000005.1"/>
</dbReference>
<dbReference type="CDD" id="cd01555">
    <property type="entry name" value="UdpNAET"/>
    <property type="match status" value="1"/>
</dbReference>
<gene>
    <name evidence="12 14" type="primary">murA</name>
    <name evidence="16" type="synonym">murA1</name>
    <name evidence="16" type="ORF">BACERE00174_00911</name>
    <name evidence="17" type="ORF">BACERE00221_00200</name>
    <name evidence="14" type="ORF">FYW06_12085</name>
    <name evidence="15" type="ORF">P6U22_10305</name>
</gene>
<protein>
    <recommendedName>
        <fullName evidence="12">UDP-N-acetylglucosamine 1-carboxyvinyltransferase</fullName>
        <ecNumber evidence="12">2.5.1.7</ecNumber>
    </recommendedName>
    <alternativeName>
        <fullName evidence="12">Enoylpyruvate transferase</fullName>
    </alternativeName>
    <alternativeName>
        <fullName evidence="12">UDP-N-acetylglucosamine enolpyruvyl transferase</fullName>
        <shortName evidence="12">EPT</shortName>
    </alternativeName>
</protein>
<dbReference type="EMBL" id="VXCE01000007">
    <property type="protein sequence ID" value="KAA8478061.1"/>
    <property type="molecule type" value="Genomic_DNA"/>
</dbReference>
<dbReference type="PANTHER" id="PTHR43783">
    <property type="entry name" value="UDP-N-ACETYLGLUCOSAMINE 1-CARBOXYVINYLTRANSFERASE"/>
    <property type="match status" value="1"/>
</dbReference>
<evidence type="ECO:0000313" key="21">
    <source>
        <dbReference type="Proteomes" id="UP001221338"/>
    </source>
</evidence>
<keyword evidence="8 12" id="KW-0131">Cell cycle</keyword>
<evidence type="ECO:0000256" key="6">
    <source>
        <dbReference type="ARBA" id="ARBA00022960"/>
    </source>
</evidence>
<evidence type="ECO:0000313" key="19">
    <source>
        <dbReference type="Proteomes" id="UP000194435"/>
    </source>
</evidence>
<dbReference type="EMBL" id="FWZC01000016">
    <property type="protein sequence ID" value="SMD72164.1"/>
    <property type="molecule type" value="Genomic_DNA"/>
</dbReference>
<evidence type="ECO:0000256" key="7">
    <source>
        <dbReference type="ARBA" id="ARBA00022984"/>
    </source>
</evidence>
<reference evidence="18 19" key="1">
    <citation type="submission" date="2017-04" db="EMBL/GenBank/DDBJ databases">
        <authorList>
            <person name="Criscuolo A."/>
        </authorList>
    </citation>
    <scope>NUCLEOTIDE SEQUENCE [LARGE SCALE GENOMIC DNA]</scope>
    <source>
        <strain evidence="16">16-00174</strain>
        <strain evidence="17">16-00221</strain>
    </source>
</reference>
<dbReference type="AlphaFoldDB" id="A0A5M9GWD0"/>
<keyword evidence="12" id="KW-0670">Pyruvate</keyword>
<comment type="caution">
    <text evidence="14">The sequence shown here is derived from an EMBL/GenBank/DDBJ whole genome shotgun (WGS) entry which is preliminary data.</text>
</comment>
<dbReference type="Proteomes" id="UP001221338">
    <property type="component" value="Unassembled WGS sequence"/>
</dbReference>
<proteinExistence type="inferred from homology"/>
<feature type="binding site" evidence="12">
    <location>
        <begin position="122"/>
        <end position="126"/>
    </location>
    <ligand>
        <name>UDP-N-acetyl-alpha-D-glucosamine</name>
        <dbReference type="ChEBI" id="CHEBI:57705"/>
    </ligand>
</feature>
<dbReference type="PANTHER" id="PTHR43783:SF1">
    <property type="entry name" value="UDP-N-ACETYLGLUCOSAMINE 1-CARBOXYVINYLTRANSFERASE"/>
    <property type="match status" value="1"/>
</dbReference>
<comment type="catalytic activity">
    <reaction evidence="11 12">
        <text>phosphoenolpyruvate + UDP-N-acetyl-alpha-D-glucosamine = UDP-N-acetyl-3-O-(1-carboxyvinyl)-alpha-D-glucosamine + phosphate</text>
        <dbReference type="Rhea" id="RHEA:18681"/>
        <dbReference type="ChEBI" id="CHEBI:43474"/>
        <dbReference type="ChEBI" id="CHEBI:57705"/>
        <dbReference type="ChEBI" id="CHEBI:58702"/>
        <dbReference type="ChEBI" id="CHEBI:68483"/>
        <dbReference type="EC" id="2.5.1.7"/>
    </reaction>
</comment>
<reference evidence="15 21" key="3">
    <citation type="submission" date="2023-03" db="EMBL/GenBank/DDBJ databases">
        <title>Genetic diversity of Bacillus cereus sensu lato isolates from Slovenia.</title>
        <authorList>
            <person name="Abdelli M."/>
        </authorList>
    </citation>
    <scope>NUCLEOTIDE SEQUENCE [LARGE SCALE GENOMIC DNA]</scope>
    <source>
        <strain evidence="15 21">SIBC61B</strain>
    </source>
</reference>
<evidence type="ECO:0000256" key="12">
    <source>
        <dbReference type="HAMAP-Rule" id="MF_00111"/>
    </source>
</evidence>
<comment type="subcellular location">
    <subcellularLocation>
        <location evidence="1 12">Cytoplasm</location>
    </subcellularLocation>
</comment>
<dbReference type="FunFam" id="3.65.10.10:FF:000001">
    <property type="entry name" value="UDP-N-acetylglucosamine 1-carboxyvinyltransferase"/>
    <property type="match status" value="1"/>
</dbReference>
<dbReference type="GO" id="GO:0051301">
    <property type="term" value="P:cell division"/>
    <property type="evidence" value="ECO:0007669"/>
    <property type="project" value="UniProtKB-KW"/>
</dbReference>
<name>A0A5M9GWD0_9BACI</name>
<dbReference type="EMBL" id="JARPRV010000004">
    <property type="protein sequence ID" value="MDG0941588.1"/>
    <property type="molecule type" value="Genomic_DNA"/>
</dbReference>
<evidence type="ECO:0000313" key="16">
    <source>
        <dbReference type="EMBL" id="SMD67843.1"/>
    </source>
</evidence>